<proteinExistence type="predicted"/>
<dbReference type="EMBL" id="VUJW01000012">
    <property type="protein sequence ID" value="KAA1424313.1"/>
    <property type="molecule type" value="Genomic_DNA"/>
</dbReference>
<accession>A0A5B1LUH1</accession>
<protein>
    <recommendedName>
        <fullName evidence="3">Phage tail protein</fullName>
    </recommendedName>
</protein>
<gene>
    <name evidence="1" type="ORF">F0U47_18950</name>
</gene>
<reference evidence="1 2" key="1">
    <citation type="submission" date="2019-09" db="EMBL/GenBank/DDBJ databases">
        <title>Nocardioides panacisoli sp. nov., isolated from the soil of a ginseng field.</title>
        <authorList>
            <person name="Cho C."/>
        </authorList>
    </citation>
    <scope>NUCLEOTIDE SEQUENCE [LARGE SCALE GENOMIC DNA]</scope>
    <source>
        <strain evidence="1 2">BN140041</strain>
    </source>
</reference>
<evidence type="ECO:0000313" key="1">
    <source>
        <dbReference type="EMBL" id="KAA1424313.1"/>
    </source>
</evidence>
<sequence length="142" mass="14940">MAALGTRLLKIKIDSVEYTAQVSKAVITSGEADADFVTFADAAAGGAREYRLEFTAVQDMATTTLWEKVWSNSGTTVACTLNPYGVGTFAPATPGFTFSAVIAEPDGDFIGGEANSSNSARMTFDCSWVLTAKPTRVTTGSF</sequence>
<dbReference type="AlphaFoldDB" id="A0A5B1LUH1"/>
<evidence type="ECO:0008006" key="3">
    <source>
        <dbReference type="Google" id="ProtNLM"/>
    </source>
</evidence>
<organism evidence="1 2">
    <name type="scientific">Nocardioides antri</name>
    <dbReference type="NCBI Taxonomy" id="2607659"/>
    <lineage>
        <taxon>Bacteria</taxon>
        <taxon>Bacillati</taxon>
        <taxon>Actinomycetota</taxon>
        <taxon>Actinomycetes</taxon>
        <taxon>Propionibacteriales</taxon>
        <taxon>Nocardioidaceae</taxon>
        <taxon>Nocardioides</taxon>
    </lineage>
</organism>
<dbReference type="RefSeq" id="WP_149752044.1">
    <property type="nucleotide sequence ID" value="NZ_VUJW01000012.1"/>
</dbReference>
<evidence type="ECO:0000313" key="2">
    <source>
        <dbReference type="Proteomes" id="UP000324351"/>
    </source>
</evidence>
<comment type="caution">
    <text evidence="1">The sequence shown here is derived from an EMBL/GenBank/DDBJ whole genome shotgun (WGS) entry which is preliminary data.</text>
</comment>
<reference evidence="1 2" key="2">
    <citation type="submission" date="2019-09" db="EMBL/GenBank/DDBJ databases">
        <authorList>
            <person name="Jin C."/>
        </authorList>
    </citation>
    <scope>NUCLEOTIDE SEQUENCE [LARGE SCALE GENOMIC DNA]</scope>
    <source>
        <strain evidence="1 2">BN140041</strain>
    </source>
</reference>
<name>A0A5B1LUH1_9ACTN</name>
<dbReference type="Proteomes" id="UP000324351">
    <property type="component" value="Unassembled WGS sequence"/>
</dbReference>
<keyword evidence="2" id="KW-1185">Reference proteome</keyword>